<dbReference type="PIRSF" id="PIRSF001500">
    <property type="entry name" value="Chor_mut_pdt_Ppr"/>
    <property type="match status" value="1"/>
</dbReference>
<dbReference type="SUPFAM" id="SSF55021">
    <property type="entry name" value="ACT-like"/>
    <property type="match status" value="1"/>
</dbReference>
<reference evidence="25" key="1">
    <citation type="submission" date="2016-11" db="EMBL/GenBank/DDBJ databases">
        <authorList>
            <person name="Varghese N."/>
            <person name="Submissions S."/>
        </authorList>
    </citation>
    <scope>NUCLEOTIDE SEQUENCE [LARGE SCALE GENOMIC DNA]</scope>
    <source>
        <strain evidence="25">DSM 9756</strain>
    </source>
</reference>
<feature type="domain" description="ACT" evidence="23">
    <location>
        <begin position="277"/>
        <end position="354"/>
    </location>
</feature>
<comment type="pathway">
    <text evidence="4">Amino-acid biosynthesis; L-phenylalanine biosynthesis; phenylpyruvate from prephenate: step 1/1.</text>
</comment>
<feature type="binding site" evidence="19">
    <location>
        <position position="10"/>
    </location>
    <ligand>
        <name>substrate</name>
    </ligand>
</feature>
<evidence type="ECO:0000256" key="4">
    <source>
        <dbReference type="ARBA" id="ARBA00004741"/>
    </source>
</evidence>
<dbReference type="PANTHER" id="PTHR21022">
    <property type="entry name" value="PREPHENATE DEHYDRATASE P PROTEIN"/>
    <property type="match status" value="1"/>
</dbReference>
<comment type="subcellular location">
    <subcellularLocation>
        <location evidence="3">Cytoplasm</location>
    </subcellularLocation>
</comment>
<feature type="binding site" evidence="19">
    <location>
        <position position="82"/>
    </location>
    <ligand>
        <name>substrate</name>
    </ligand>
</feature>
<feature type="domain" description="Chorismate mutase" evidence="21">
    <location>
        <begin position="1"/>
        <end position="90"/>
    </location>
</feature>
<evidence type="ECO:0000259" key="22">
    <source>
        <dbReference type="PROSITE" id="PS51171"/>
    </source>
</evidence>
<comment type="function">
    <text evidence="2">Catalyzes the Claisen rearrangement of chorismate to prephenate and the decarboxylation/dehydration of prephenate to phenylpyruvate.</text>
</comment>
<evidence type="ECO:0000256" key="2">
    <source>
        <dbReference type="ARBA" id="ARBA00002364"/>
    </source>
</evidence>
<feature type="binding site" evidence="19">
    <location>
        <position position="86"/>
    </location>
    <ligand>
        <name>substrate</name>
    </ligand>
</feature>
<dbReference type="Gene3D" id="3.30.70.260">
    <property type="match status" value="1"/>
</dbReference>
<dbReference type="Pfam" id="PF00800">
    <property type="entry name" value="PDT"/>
    <property type="match status" value="1"/>
</dbReference>
<evidence type="ECO:0000256" key="9">
    <source>
        <dbReference type="ARBA" id="ARBA00022490"/>
    </source>
</evidence>
<keyword evidence="15" id="KW-0511">Multifunctional enzyme</keyword>
<dbReference type="InterPro" id="IPR036979">
    <property type="entry name" value="CM_dom_sf"/>
</dbReference>
<evidence type="ECO:0000256" key="5">
    <source>
        <dbReference type="ARBA" id="ARBA00004817"/>
    </source>
</evidence>
<dbReference type="GO" id="GO:0004664">
    <property type="term" value="F:prephenate dehydratase activity"/>
    <property type="evidence" value="ECO:0007669"/>
    <property type="project" value="UniProtKB-EC"/>
</dbReference>
<evidence type="ECO:0000256" key="19">
    <source>
        <dbReference type="PIRSR" id="PIRSR001500-1"/>
    </source>
</evidence>
<feature type="binding site" evidence="19">
    <location>
        <position position="27"/>
    </location>
    <ligand>
        <name>substrate</name>
    </ligand>
</feature>
<evidence type="ECO:0000313" key="24">
    <source>
        <dbReference type="EMBL" id="SHE46449.1"/>
    </source>
</evidence>
<dbReference type="PROSITE" id="PS00858">
    <property type="entry name" value="PREPHENATE_DEHYDR_2"/>
    <property type="match status" value="1"/>
</dbReference>
<protein>
    <recommendedName>
        <fullName evidence="8">Bifunctional chorismate mutase/prephenate dehydratase</fullName>
        <ecNumber evidence="7">4.2.1.51</ecNumber>
        <ecNumber evidence="6">5.4.99.5</ecNumber>
    </recommendedName>
    <alternativeName>
        <fullName evidence="17">Chorismate mutase-prephenate dehydratase</fullName>
    </alternativeName>
    <alternativeName>
        <fullName evidence="16">p-protein</fullName>
    </alternativeName>
</protein>
<dbReference type="UniPathway" id="UPA00121">
    <property type="reaction ID" value="UER00345"/>
</dbReference>
<dbReference type="STRING" id="1121391.SAMN02745206_00342"/>
<evidence type="ECO:0000256" key="14">
    <source>
        <dbReference type="ARBA" id="ARBA00023239"/>
    </source>
</evidence>
<name>A0A1M4TPK2_9BACT</name>
<evidence type="ECO:0000256" key="3">
    <source>
        <dbReference type="ARBA" id="ARBA00004496"/>
    </source>
</evidence>
<keyword evidence="14" id="KW-0456">Lyase</keyword>
<dbReference type="PROSITE" id="PS00857">
    <property type="entry name" value="PREPHENATE_DEHYDR_1"/>
    <property type="match status" value="1"/>
</dbReference>
<dbReference type="NCBIfam" id="NF008865">
    <property type="entry name" value="PRK11898.1"/>
    <property type="match status" value="1"/>
</dbReference>
<dbReference type="InterPro" id="IPR045865">
    <property type="entry name" value="ACT-like_dom_sf"/>
</dbReference>
<evidence type="ECO:0000259" key="23">
    <source>
        <dbReference type="PROSITE" id="PS51671"/>
    </source>
</evidence>
<feature type="binding site" evidence="19">
    <location>
        <position position="47"/>
    </location>
    <ligand>
        <name>substrate</name>
    </ligand>
</feature>
<dbReference type="PANTHER" id="PTHR21022:SF19">
    <property type="entry name" value="PREPHENATE DEHYDRATASE-RELATED"/>
    <property type="match status" value="1"/>
</dbReference>
<feature type="binding site" evidence="19">
    <location>
        <position position="38"/>
    </location>
    <ligand>
        <name>substrate</name>
    </ligand>
</feature>
<dbReference type="Gene3D" id="1.20.59.10">
    <property type="entry name" value="Chorismate mutase"/>
    <property type="match status" value="1"/>
</dbReference>
<dbReference type="EC" id="4.2.1.51" evidence="7"/>
<dbReference type="NCBIfam" id="TIGR01807">
    <property type="entry name" value="CM_P2"/>
    <property type="match status" value="1"/>
</dbReference>
<evidence type="ECO:0000256" key="17">
    <source>
        <dbReference type="ARBA" id="ARBA00031520"/>
    </source>
</evidence>
<dbReference type="GO" id="GO:0009094">
    <property type="term" value="P:L-phenylalanine biosynthetic process"/>
    <property type="evidence" value="ECO:0007669"/>
    <property type="project" value="UniProtKB-UniPathway"/>
</dbReference>
<evidence type="ECO:0000259" key="21">
    <source>
        <dbReference type="PROSITE" id="PS51168"/>
    </source>
</evidence>
<organism evidence="24 25">
    <name type="scientific">Desulfacinum infernum DSM 9756</name>
    <dbReference type="NCBI Taxonomy" id="1121391"/>
    <lineage>
        <taxon>Bacteria</taxon>
        <taxon>Pseudomonadati</taxon>
        <taxon>Thermodesulfobacteriota</taxon>
        <taxon>Syntrophobacteria</taxon>
        <taxon>Syntrophobacterales</taxon>
        <taxon>Syntrophobacteraceae</taxon>
        <taxon>Desulfacinum</taxon>
    </lineage>
</organism>
<evidence type="ECO:0000256" key="16">
    <source>
        <dbReference type="ARBA" id="ARBA00031175"/>
    </source>
</evidence>
<dbReference type="GO" id="GO:0004106">
    <property type="term" value="F:chorismate mutase activity"/>
    <property type="evidence" value="ECO:0007669"/>
    <property type="project" value="UniProtKB-EC"/>
</dbReference>
<dbReference type="CDD" id="cd04905">
    <property type="entry name" value="ACT_CM-PDT"/>
    <property type="match status" value="1"/>
</dbReference>
<feature type="site" description="Essential for prephenate dehydratase activity" evidence="20">
    <location>
        <position position="258"/>
    </location>
</feature>
<comment type="catalytic activity">
    <reaction evidence="18">
        <text>prephenate + H(+) = 3-phenylpyruvate + CO2 + H2O</text>
        <dbReference type="Rhea" id="RHEA:21648"/>
        <dbReference type="ChEBI" id="CHEBI:15377"/>
        <dbReference type="ChEBI" id="CHEBI:15378"/>
        <dbReference type="ChEBI" id="CHEBI:16526"/>
        <dbReference type="ChEBI" id="CHEBI:18005"/>
        <dbReference type="ChEBI" id="CHEBI:29934"/>
        <dbReference type="EC" id="4.2.1.51"/>
    </reaction>
</comment>
<keyword evidence="9" id="KW-0963">Cytoplasm</keyword>
<evidence type="ECO:0000313" key="25">
    <source>
        <dbReference type="Proteomes" id="UP000184076"/>
    </source>
</evidence>
<dbReference type="PROSITE" id="PS51171">
    <property type="entry name" value="PREPHENATE_DEHYDR_3"/>
    <property type="match status" value="1"/>
</dbReference>
<dbReference type="Gene3D" id="3.40.190.10">
    <property type="entry name" value="Periplasmic binding protein-like II"/>
    <property type="match status" value="2"/>
</dbReference>
<dbReference type="UniPathway" id="UPA00120">
    <property type="reaction ID" value="UER00203"/>
</dbReference>
<dbReference type="InterPro" id="IPR002912">
    <property type="entry name" value="ACT_dom"/>
</dbReference>
<dbReference type="EMBL" id="FQVB01000004">
    <property type="protein sequence ID" value="SHE46449.1"/>
    <property type="molecule type" value="Genomic_DNA"/>
</dbReference>
<dbReference type="GO" id="GO:0046417">
    <property type="term" value="P:chorismate metabolic process"/>
    <property type="evidence" value="ECO:0007669"/>
    <property type="project" value="InterPro"/>
</dbReference>
<dbReference type="FunFam" id="3.30.70.260:FF:000012">
    <property type="entry name" value="Prephenate dehydratase"/>
    <property type="match status" value="1"/>
</dbReference>
<sequence length="373" mass="41554">MRDHSLEKLRRGIDALDQEILDRLNRRMRLVEQIGRIKAEKGLDTFDPGREEAVCRRLVEANPGPLPAESVRAIYREILAASRKLQQPLKVTFLGPEWTYSHLAALSVFGHTARYVPQAALVDVFDSLCKGLSHVAVVPIENSLEGGIGQTMDLLYERPVRVVGECYLEVAHCLCSRAADFGSIGKLYAHPHALGQCRKWISEHLRHAEIFECASTAKAAREAAADPASAALCNVKAAEHYGLSVLAERVEDHPGNTTRFIVLGLKENTPTGDDKTSILFAVADKPGALYQVLDVFTLHGLNMTRIESRPNRLHPWQYLFFADIGGHEKDKHVEDALKEAASRTTFFKVLGSYPRANPRNPIRFDLERSRFGG</sequence>
<dbReference type="AlphaFoldDB" id="A0A1M4TPK2"/>
<evidence type="ECO:0000256" key="13">
    <source>
        <dbReference type="ARBA" id="ARBA00023235"/>
    </source>
</evidence>
<dbReference type="InterPro" id="IPR010957">
    <property type="entry name" value="G/b/e-P-prot_chorismate_mutase"/>
</dbReference>
<dbReference type="SUPFAM" id="SSF53850">
    <property type="entry name" value="Periplasmic binding protein-like II"/>
    <property type="match status" value="1"/>
</dbReference>
<evidence type="ECO:0000256" key="6">
    <source>
        <dbReference type="ARBA" id="ARBA00012404"/>
    </source>
</evidence>
<keyword evidence="10" id="KW-0028">Amino-acid biosynthesis</keyword>
<comment type="catalytic activity">
    <reaction evidence="1">
        <text>chorismate = prephenate</text>
        <dbReference type="Rhea" id="RHEA:13897"/>
        <dbReference type="ChEBI" id="CHEBI:29748"/>
        <dbReference type="ChEBI" id="CHEBI:29934"/>
        <dbReference type="EC" id="5.4.99.5"/>
    </reaction>
</comment>
<evidence type="ECO:0000256" key="11">
    <source>
        <dbReference type="ARBA" id="ARBA00023141"/>
    </source>
</evidence>
<comment type="pathway">
    <text evidence="5">Metabolic intermediate biosynthesis; prephenate biosynthesis; prephenate from chorismate: step 1/1.</text>
</comment>
<dbReference type="SMART" id="SM00830">
    <property type="entry name" value="CM_2"/>
    <property type="match status" value="1"/>
</dbReference>
<feature type="binding site" evidence="19">
    <location>
        <position position="51"/>
    </location>
    <ligand>
        <name>substrate</name>
    </ligand>
</feature>
<feature type="domain" description="Prephenate dehydratase" evidence="22">
    <location>
        <begin position="90"/>
        <end position="265"/>
    </location>
</feature>
<evidence type="ECO:0000256" key="18">
    <source>
        <dbReference type="ARBA" id="ARBA00047848"/>
    </source>
</evidence>
<keyword evidence="25" id="KW-1185">Reference proteome</keyword>
<evidence type="ECO:0000256" key="10">
    <source>
        <dbReference type="ARBA" id="ARBA00022605"/>
    </source>
</evidence>
<proteinExistence type="predicted"/>
<dbReference type="SUPFAM" id="SSF48600">
    <property type="entry name" value="Chorismate mutase II"/>
    <property type="match status" value="1"/>
</dbReference>
<dbReference type="Pfam" id="PF01842">
    <property type="entry name" value="ACT"/>
    <property type="match status" value="1"/>
</dbReference>
<evidence type="ECO:0000256" key="8">
    <source>
        <dbReference type="ARBA" id="ARBA00014401"/>
    </source>
</evidence>
<dbReference type="PROSITE" id="PS51168">
    <property type="entry name" value="CHORISMATE_MUT_2"/>
    <property type="match status" value="1"/>
</dbReference>
<dbReference type="GO" id="GO:0005737">
    <property type="term" value="C:cytoplasm"/>
    <property type="evidence" value="ECO:0007669"/>
    <property type="project" value="UniProtKB-SubCell"/>
</dbReference>
<accession>A0A1M4TPK2</accession>
<dbReference type="InterPro" id="IPR018528">
    <property type="entry name" value="Preph_deHydtase_CS"/>
</dbReference>
<keyword evidence="13" id="KW-0413">Isomerase</keyword>
<evidence type="ECO:0000256" key="12">
    <source>
        <dbReference type="ARBA" id="ARBA00023222"/>
    </source>
</evidence>
<dbReference type="InterPro" id="IPR036263">
    <property type="entry name" value="Chorismate_II_sf"/>
</dbReference>
<dbReference type="Proteomes" id="UP000184076">
    <property type="component" value="Unassembled WGS sequence"/>
</dbReference>
<gene>
    <name evidence="24" type="ORF">SAMN02745206_00342</name>
</gene>
<dbReference type="EC" id="5.4.99.5" evidence="6"/>
<evidence type="ECO:0000256" key="7">
    <source>
        <dbReference type="ARBA" id="ARBA00013147"/>
    </source>
</evidence>
<dbReference type="CDD" id="cd13630">
    <property type="entry name" value="PBP2_PDT_1"/>
    <property type="match status" value="1"/>
</dbReference>
<dbReference type="InterPro" id="IPR001086">
    <property type="entry name" value="Preph_deHydtase"/>
</dbReference>
<dbReference type="InterPro" id="IPR002701">
    <property type="entry name" value="CM_II_prokaryot"/>
</dbReference>
<evidence type="ECO:0000256" key="20">
    <source>
        <dbReference type="PIRSR" id="PIRSR001500-2"/>
    </source>
</evidence>
<dbReference type="Pfam" id="PF01817">
    <property type="entry name" value="CM_2"/>
    <property type="match status" value="1"/>
</dbReference>
<dbReference type="InterPro" id="IPR008242">
    <property type="entry name" value="Chor_mutase/pphenate_deHydtase"/>
</dbReference>
<dbReference type="PROSITE" id="PS51671">
    <property type="entry name" value="ACT"/>
    <property type="match status" value="1"/>
</dbReference>
<evidence type="ECO:0000256" key="15">
    <source>
        <dbReference type="ARBA" id="ARBA00023268"/>
    </source>
</evidence>
<evidence type="ECO:0000256" key="1">
    <source>
        <dbReference type="ARBA" id="ARBA00000824"/>
    </source>
</evidence>
<keyword evidence="12" id="KW-0584">Phenylalanine biosynthesis</keyword>
<keyword evidence="11" id="KW-0057">Aromatic amino acid biosynthesis</keyword>